<protein>
    <submittedName>
        <fullName evidence="1">Uncharacterized protein</fullName>
    </submittedName>
</protein>
<sequence>MCGSAEKTLMADLYQIPGPPQFEEPAADEMAISLCIQDLEYIEKIKELQAYLDKVKKIVKPGCSQELIDVALDSVASLVDVLSRMSSTSKPHASL</sequence>
<evidence type="ECO:0000313" key="2">
    <source>
        <dbReference type="Proteomes" id="UP001415857"/>
    </source>
</evidence>
<reference evidence="1 2" key="1">
    <citation type="journal article" date="2024" name="Plant J.">
        <title>Genome sequences and population genomics reveal climatic adaptation and genomic divergence between two closely related sweetgum species.</title>
        <authorList>
            <person name="Xu W.Q."/>
            <person name="Ren C.Q."/>
            <person name="Zhang X.Y."/>
            <person name="Comes H.P."/>
            <person name="Liu X.H."/>
            <person name="Li Y.G."/>
            <person name="Kettle C.J."/>
            <person name="Jalonen R."/>
            <person name="Gaisberger H."/>
            <person name="Ma Y.Z."/>
            <person name="Qiu Y.X."/>
        </authorList>
    </citation>
    <scope>NUCLEOTIDE SEQUENCE [LARGE SCALE GENOMIC DNA]</scope>
    <source>
        <strain evidence="1">Hangzhou</strain>
    </source>
</reference>
<dbReference type="AlphaFoldDB" id="A0AAP0NHV6"/>
<dbReference type="Proteomes" id="UP001415857">
    <property type="component" value="Unassembled WGS sequence"/>
</dbReference>
<dbReference type="EMBL" id="JBBPBK010000012">
    <property type="protein sequence ID" value="KAK9273145.1"/>
    <property type="molecule type" value="Genomic_DNA"/>
</dbReference>
<keyword evidence="2" id="KW-1185">Reference proteome</keyword>
<evidence type="ECO:0000313" key="1">
    <source>
        <dbReference type="EMBL" id="KAK9273145.1"/>
    </source>
</evidence>
<proteinExistence type="predicted"/>
<gene>
    <name evidence="1" type="ORF">L1049_017952</name>
</gene>
<accession>A0AAP0NHV6</accession>
<comment type="caution">
    <text evidence="1">The sequence shown here is derived from an EMBL/GenBank/DDBJ whole genome shotgun (WGS) entry which is preliminary data.</text>
</comment>
<name>A0AAP0NHV6_LIQFO</name>
<organism evidence="1 2">
    <name type="scientific">Liquidambar formosana</name>
    <name type="common">Formosan gum</name>
    <dbReference type="NCBI Taxonomy" id="63359"/>
    <lineage>
        <taxon>Eukaryota</taxon>
        <taxon>Viridiplantae</taxon>
        <taxon>Streptophyta</taxon>
        <taxon>Embryophyta</taxon>
        <taxon>Tracheophyta</taxon>
        <taxon>Spermatophyta</taxon>
        <taxon>Magnoliopsida</taxon>
        <taxon>eudicotyledons</taxon>
        <taxon>Gunneridae</taxon>
        <taxon>Pentapetalae</taxon>
        <taxon>Saxifragales</taxon>
        <taxon>Altingiaceae</taxon>
        <taxon>Liquidambar</taxon>
    </lineage>
</organism>